<sequence length="435" mass="51912">MSVTYFKHSSMEYLCVKSKSENEEHITEYCENSLEALQSQSLLIDGIHNKSYAVVGGHMKFKCDLERVRQEYHLELKDKGYENRETATTWSTFMQTLAKPELEIIQLDNSLSEEEKKREREENKQEMQRMVHQIEEQNKQLLEEQSASYKDQQQETDKNERELLQQRILLLKEEDKERRKEERQWREDEQQRRDESENKRDEKLRQWREDEKERYKRAEEDLRTRMQNLQQKSDHKDEEANLMESLYGPRKEVGCGDTAMPVDFQLSVESSKKLAENCNHWQDLSIQIDKSREIEQRTRSQAGSSEWFDERRPRLTASKFGPIMTRKKSVNESFLRNTFFQEQFVSKPTTYELLNEKTAKVIARIRSFQTDNCYHRVHSGCQTENGSRRLRGEGQCACKRNKTDNVSHREHWGCQCASNGNYIEKDSQLNMRDND</sequence>
<name>A0ABY7GAA8_MYAAR</name>
<feature type="domain" description="Guanylate-binding protein/Atlastin C-terminal" evidence="2">
    <location>
        <begin position="20"/>
        <end position="173"/>
    </location>
</feature>
<dbReference type="EMBL" id="CP111028">
    <property type="protein sequence ID" value="WAR30252.1"/>
    <property type="molecule type" value="Genomic_DNA"/>
</dbReference>
<dbReference type="InterPro" id="IPR003191">
    <property type="entry name" value="Guanylate-bd/ATL_C"/>
</dbReference>
<dbReference type="InterPro" id="IPR011604">
    <property type="entry name" value="PDDEXK-like_dom_sf"/>
</dbReference>
<protein>
    <recommendedName>
        <fullName evidence="2">Guanylate-binding protein/Atlastin C-terminal domain-containing protein</fullName>
    </recommendedName>
</protein>
<dbReference type="Pfam" id="PF02841">
    <property type="entry name" value="GBP_C"/>
    <property type="match status" value="1"/>
</dbReference>
<dbReference type="InterPro" id="IPR011335">
    <property type="entry name" value="Restrct_endonuc-II-like"/>
</dbReference>
<evidence type="ECO:0000256" key="1">
    <source>
        <dbReference type="SAM" id="MobiDB-lite"/>
    </source>
</evidence>
<dbReference type="Gene3D" id="1.20.1000.10">
    <property type="entry name" value="Guanylate-binding protein, C-terminal domain"/>
    <property type="match status" value="1"/>
</dbReference>
<evidence type="ECO:0000259" key="2">
    <source>
        <dbReference type="Pfam" id="PF02841"/>
    </source>
</evidence>
<keyword evidence="4" id="KW-1185">Reference proteome</keyword>
<dbReference type="SUPFAM" id="SSF52980">
    <property type="entry name" value="Restriction endonuclease-like"/>
    <property type="match status" value="1"/>
</dbReference>
<dbReference type="Gene3D" id="3.90.320.10">
    <property type="match status" value="1"/>
</dbReference>
<accession>A0ABY7GAA8</accession>
<feature type="region of interest" description="Disordered" evidence="1">
    <location>
        <begin position="108"/>
        <end position="130"/>
    </location>
</feature>
<feature type="compositionally biased region" description="Basic and acidic residues" evidence="1">
    <location>
        <begin position="113"/>
        <end position="130"/>
    </location>
</feature>
<dbReference type="Proteomes" id="UP001164746">
    <property type="component" value="Chromosome 17"/>
</dbReference>
<proteinExistence type="predicted"/>
<feature type="region of interest" description="Disordered" evidence="1">
    <location>
        <begin position="179"/>
        <end position="202"/>
    </location>
</feature>
<organism evidence="3 4">
    <name type="scientific">Mya arenaria</name>
    <name type="common">Soft-shell clam</name>
    <dbReference type="NCBI Taxonomy" id="6604"/>
    <lineage>
        <taxon>Eukaryota</taxon>
        <taxon>Metazoa</taxon>
        <taxon>Spiralia</taxon>
        <taxon>Lophotrochozoa</taxon>
        <taxon>Mollusca</taxon>
        <taxon>Bivalvia</taxon>
        <taxon>Autobranchia</taxon>
        <taxon>Heteroconchia</taxon>
        <taxon>Euheterodonta</taxon>
        <taxon>Imparidentia</taxon>
        <taxon>Neoheterodontei</taxon>
        <taxon>Myida</taxon>
        <taxon>Myoidea</taxon>
        <taxon>Myidae</taxon>
        <taxon>Mya</taxon>
    </lineage>
</organism>
<gene>
    <name evidence="3" type="ORF">MAR_032794</name>
</gene>
<reference evidence="3" key="1">
    <citation type="submission" date="2022-11" db="EMBL/GenBank/DDBJ databases">
        <title>Centuries of genome instability and evolution in soft-shell clam transmissible cancer (bioRxiv).</title>
        <authorList>
            <person name="Hart S.F.M."/>
            <person name="Yonemitsu M.A."/>
            <person name="Giersch R.M."/>
            <person name="Beal B.F."/>
            <person name="Arriagada G."/>
            <person name="Davis B.W."/>
            <person name="Ostrander E.A."/>
            <person name="Goff S.P."/>
            <person name="Metzger M.J."/>
        </authorList>
    </citation>
    <scope>NUCLEOTIDE SEQUENCE</scope>
    <source>
        <strain evidence="3">MELC-2E11</strain>
        <tissue evidence="3">Siphon/mantle</tissue>
    </source>
</reference>
<evidence type="ECO:0000313" key="3">
    <source>
        <dbReference type="EMBL" id="WAR30252.1"/>
    </source>
</evidence>
<evidence type="ECO:0000313" key="4">
    <source>
        <dbReference type="Proteomes" id="UP001164746"/>
    </source>
</evidence>